<protein>
    <submittedName>
        <fullName evidence="3">Phage tail tape measure protein, TP901 family</fullName>
    </submittedName>
</protein>
<sequence length="839" mass="93604">MSAAQTKVFNLAIRVNDKEVKTTMNSVGKELRAQRGYVRNLEEGTAKWNAENKKLGELEKTYDGMKKRQREFINQTKEGEKSLKDNRKAVQEFGEAFGKVTGGLITGDLMMVQEGLQGMRASIIGATKAAVAFIATPLGMVLAGLALAIGAVTQYFRDSEEGQNAWNKISAVTGVVVGNLTDLLSFLGKIIVDVFSNPKETIEALGSFIKTNIENRITGLIQFFPKLGEAIDLALSGNFKEAGKVAFDAVTQITTGVENFTDKAVDGFNRAKDAVSDYGDEMANEVKRQMELSDMAANADKIERQLIIDRGRVEAQVAEARRKARDEENVSAEERQKILAEAKKAQDELYDREIEAAEIRRKIKEEENTFSNSTKEDLNEEAELTAKVEQLQRRKADAARNLMRDELRVTNELTKANEKAAAAEQKRLDQIAALEAEYIKKREDRLADSAVKQAELEQKRALEKARALGAEQELMDQIRAEHQIKIDEAKAEEEAKELERMRSYDEKRRELENELELARAETEAEKEEIRKAQELEKEELEWEKKLEEFQKEMEFLEMTEEEKAKVEQALKESHEATLTGIHEKWKNKELKKEEEIAQAKRQLWNDSLDAAINLAGQETKIGQALLIAKQLLAAKEMAVELGLFQSKMGLKAAEATGDIAAGTAKTAAVGFPQNIPLLIGFAAQVAGIVGAIRNATKAKNEAKTTGFFNGGPTGANGLGFIDDSGHEPVGYVHKNEYVIPEIVRKDPEMPQIENYIENKRRKKLGLFYDGGPTSPDDANPTTPGADFSAFIAKIDELLEFLGIPLEANVYFGAEAEIKRQEQQEKLEKLKNKNKIKRAK</sequence>
<evidence type="ECO:0000256" key="1">
    <source>
        <dbReference type="SAM" id="Coils"/>
    </source>
</evidence>
<organism evidence="3 4">
    <name type="scientific">Zunongwangia atlantica 22II14-10F7</name>
    <dbReference type="NCBI Taxonomy" id="1185767"/>
    <lineage>
        <taxon>Bacteria</taxon>
        <taxon>Pseudomonadati</taxon>
        <taxon>Bacteroidota</taxon>
        <taxon>Flavobacteriia</taxon>
        <taxon>Flavobacteriales</taxon>
        <taxon>Flavobacteriaceae</taxon>
        <taxon>Zunongwangia</taxon>
    </lineage>
</organism>
<evidence type="ECO:0000313" key="3">
    <source>
        <dbReference type="EMBL" id="ORL43763.1"/>
    </source>
</evidence>
<proteinExistence type="predicted"/>
<dbReference type="AlphaFoldDB" id="A0A1Y1SZT7"/>
<keyword evidence="2" id="KW-0812">Transmembrane</keyword>
<name>A0A1Y1SZT7_9FLAO</name>
<comment type="caution">
    <text evidence="3">The sequence shown here is derived from an EMBL/GenBank/DDBJ whole genome shotgun (WGS) entry which is preliminary data.</text>
</comment>
<feature type="coiled-coil region" evidence="1">
    <location>
        <begin position="310"/>
        <end position="426"/>
    </location>
</feature>
<feature type="coiled-coil region" evidence="1">
    <location>
        <begin position="451"/>
        <end position="602"/>
    </location>
</feature>
<dbReference type="EMBL" id="ARYN01000025">
    <property type="protein sequence ID" value="ORL43763.1"/>
    <property type="molecule type" value="Genomic_DNA"/>
</dbReference>
<reference evidence="3 4" key="1">
    <citation type="submission" date="2013-04" db="EMBL/GenBank/DDBJ databases">
        <title>Zunongwangia sp. 22II14-10F7 Genome Sequencing.</title>
        <authorList>
            <person name="Lai Q."/>
            <person name="Shao Z."/>
        </authorList>
    </citation>
    <scope>NUCLEOTIDE SEQUENCE [LARGE SCALE GENOMIC DNA]</scope>
    <source>
        <strain evidence="3 4">22II14-10F7</strain>
    </source>
</reference>
<keyword evidence="1" id="KW-0175">Coiled coil</keyword>
<keyword evidence="4" id="KW-1185">Reference proteome</keyword>
<dbReference type="STRING" id="1185767.IIF7_18964"/>
<dbReference type="OrthoDB" id="975149at2"/>
<feature type="transmembrane region" description="Helical" evidence="2">
    <location>
        <begin position="129"/>
        <end position="152"/>
    </location>
</feature>
<accession>A0A1Y1SZT7</accession>
<evidence type="ECO:0000313" key="4">
    <source>
        <dbReference type="Proteomes" id="UP000192746"/>
    </source>
</evidence>
<gene>
    <name evidence="3" type="ORF">IIF7_18964</name>
</gene>
<evidence type="ECO:0000256" key="2">
    <source>
        <dbReference type="SAM" id="Phobius"/>
    </source>
</evidence>
<dbReference type="Proteomes" id="UP000192746">
    <property type="component" value="Unassembled WGS sequence"/>
</dbReference>
<keyword evidence="2" id="KW-1133">Transmembrane helix</keyword>
<dbReference type="RefSeq" id="WP_084843259.1">
    <property type="nucleotide sequence ID" value="NZ_ARYN01000025.1"/>
</dbReference>
<feature type="coiled-coil region" evidence="1">
    <location>
        <begin position="812"/>
        <end position="839"/>
    </location>
</feature>
<keyword evidence="2" id="KW-0472">Membrane</keyword>